<evidence type="ECO:0000313" key="9">
    <source>
        <dbReference type="EMBL" id="GBG29181.1"/>
    </source>
</evidence>
<evidence type="ECO:0000259" key="8">
    <source>
        <dbReference type="Pfam" id="PF07962"/>
    </source>
</evidence>
<evidence type="ECO:0000256" key="2">
    <source>
        <dbReference type="ARBA" id="ARBA00006075"/>
    </source>
</evidence>
<dbReference type="InterPro" id="IPR012923">
    <property type="entry name" value="Csm3"/>
</dbReference>
<reference evidence="9 10" key="1">
    <citation type="submission" date="2017-12" db="EMBL/GenBank/DDBJ databases">
        <title>Sequencing, de novo assembly and annotation of complete genome of a new Thraustochytrid species, strain FCC1311.</title>
        <authorList>
            <person name="Sedici K."/>
            <person name="Godart F."/>
            <person name="Aiese Cigliano R."/>
            <person name="Sanseverino W."/>
            <person name="Barakat M."/>
            <person name="Ortet P."/>
            <person name="Marechal E."/>
            <person name="Cagnac O."/>
            <person name="Amato A."/>
        </authorList>
    </citation>
    <scope>NUCLEOTIDE SEQUENCE [LARGE SCALE GENOMIC DNA]</scope>
</reference>
<keyword evidence="5 6" id="KW-0131">Cell cycle</keyword>
<gene>
    <name evidence="9" type="ORF">FCC1311_054032</name>
</gene>
<dbReference type="GO" id="GO:0031297">
    <property type="term" value="P:replication fork processing"/>
    <property type="evidence" value="ECO:0007669"/>
    <property type="project" value="UniProtKB-UniRule"/>
</dbReference>
<dbReference type="GO" id="GO:0043111">
    <property type="term" value="P:replication fork arrest"/>
    <property type="evidence" value="ECO:0007669"/>
    <property type="project" value="TreeGrafter"/>
</dbReference>
<name>A0A2R5GLM4_9STRA</name>
<feature type="compositionally biased region" description="Basic and acidic residues" evidence="7">
    <location>
        <begin position="237"/>
        <end position="259"/>
    </location>
</feature>
<comment type="function">
    <text evidence="6">Plays an important role in the control of DNA replication and the maintenance of replication fork stability.</text>
</comment>
<feature type="domain" description="Chromosome segregation in meiosis protein 3" evidence="8">
    <location>
        <begin position="60"/>
        <end position="133"/>
    </location>
</feature>
<keyword evidence="4 6" id="KW-0539">Nucleus</keyword>
<proteinExistence type="inferred from homology"/>
<keyword evidence="10" id="KW-1185">Reference proteome</keyword>
<protein>
    <recommendedName>
        <fullName evidence="8">Chromosome segregation in meiosis protein 3 domain-containing protein</fullName>
    </recommendedName>
</protein>
<evidence type="ECO:0000256" key="3">
    <source>
        <dbReference type="ARBA" id="ARBA00022763"/>
    </source>
</evidence>
<comment type="subcellular location">
    <subcellularLocation>
        <location evidence="1 6">Nucleus</location>
    </subcellularLocation>
</comment>
<feature type="compositionally biased region" description="Acidic residues" evidence="7">
    <location>
        <begin position="165"/>
        <end position="178"/>
    </location>
</feature>
<feature type="compositionally biased region" description="Acidic residues" evidence="7">
    <location>
        <begin position="283"/>
        <end position="304"/>
    </location>
</feature>
<dbReference type="InParanoid" id="A0A2R5GLM4"/>
<evidence type="ECO:0000256" key="4">
    <source>
        <dbReference type="ARBA" id="ARBA00023242"/>
    </source>
</evidence>
<comment type="caution">
    <text evidence="9">The sequence shown here is derived from an EMBL/GenBank/DDBJ whole genome shotgun (WGS) entry which is preliminary data.</text>
</comment>
<comment type="similarity">
    <text evidence="2 6">Belongs to the CSM3 family.</text>
</comment>
<dbReference type="InterPro" id="IPR040038">
    <property type="entry name" value="TIPIN/Csm3/Swi3"/>
</dbReference>
<sequence>MVDFADEESDDGERGDVDLVVPQLDPANSGAGADGEDEDGDLVAGEVVVAKKKRQQGPRLKSEYIVDERTGLRKLVGMFEGFEARGEGREAADIDRLLRKCEIWAADLVPGMKLSLAEFVHRTNRGGGGKDLKRSDINGHLQTLRDAEAERVFGSLFPHKKTSYEDEDESEDEKDGDDETNRVARPAHDDDDNANASKSKGSNDDVAERIRKNREAALARRRAFQAEAQRSSAELPDGSKDVADAKDDEALAEHSKSDEDVANLASRDASANANANANSNEDANVDVEMGEEASVGDDDDDEKEDNVSVRETRQEKETEINVPKRRKVFEDSDDEDDF</sequence>
<feature type="compositionally biased region" description="Low complexity" evidence="7">
    <location>
        <begin position="262"/>
        <end position="282"/>
    </location>
</feature>
<organism evidence="9 10">
    <name type="scientific">Hondaea fermentalgiana</name>
    <dbReference type="NCBI Taxonomy" id="2315210"/>
    <lineage>
        <taxon>Eukaryota</taxon>
        <taxon>Sar</taxon>
        <taxon>Stramenopiles</taxon>
        <taxon>Bigyra</taxon>
        <taxon>Labyrinthulomycetes</taxon>
        <taxon>Thraustochytrida</taxon>
        <taxon>Thraustochytriidae</taxon>
        <taxon>Hondaea</taxon>
    </lineage>
</organism>
<feature type="region of interest" description="Disordered" evidence="7">
    <location>
        <begin position="1"/>
        <end position="40"/>
    </location>
</feature>
<dbReference type="GO" id="GO:0006974">
    <property type="term" value="P:DNA damage response"/>
    <property type="evidence" value="ECO:0007669"/>
    <property type="project" value="UniProtKB-KW"/>
</dbReference>
<keyword evidence="3 6" id="KW-0227">DNA damage</keyword>
<dbReference type="Pfam" id="PF07962">
    <property type="entry name" value="Swi3"/>
    <property type="match status" value="1"/>
</dbReference>
<evidence type="ECO:0000313" key="10">
    <source>
        <dbReference type="Proteomes" id="UP000241890"/>
    </source>
</evidence>
<dbReference type="GO" id="GO:0031298">
    <property type="term" value="C:replication fork protection complex"/>
    <property type="evidence" value="ECO:0007669"/>
    <property type="project" value="TreeGrafter"/>
</dbReference>
<feature type="compositionally biased region" description="Basic and acidic residues" evidence="7">
    <location>
        <begin position="201"/>
        <end position="218"/>
    </location>
</feature>
<evidence type="ECO:0000256" key="1">
    <source>
        <dbReference type="ARBA" id="ARBA00004123"/>
    </source>
</evidence>
<feature type="compositionally biased region" description="Basic and acidic residues" evidence="7">
    <location>
        <begin position="305"/>
        <end position="319"/>
    </location>
</feature>
<evidence type="ECO:0000256" key="6">
    <source>
        <dbReference type="RuleBase" id="RU366049"/>
    </source>
</evidence>
<dbReference type="PANTHER" id="PTHR13220:SF11">
    <property type="entry name" value="TIMELESS-INTERACTING PROTEIN"/>
    <property type="match status" value="1"/>
</dbReference>
<accession>A0A2R5GLM4</accession>
<feature type="compositionally biased region" description="Acidic residues" evidence="7">
    <location>
        <begin position="1"/>
        <end position="11"/>
    </location>
</feature>
<dbReference type="GO" id="GO:0000076">
    <property type="term" value="P:DNA replication checkpoint signaling"/>
    <property type="evidence" value="ECO:0007669"/>
    <property type="project" value="UniProtKB-UniRule"/>
</dbReference>
<dbReference type="AlphaFoldDB" id="A0A2R5GLM4"/>
<evidence type="ECO:0000256" key="5">
    <source>
        <dbReference type="ARBA" id="ARBA00023306"/>
    </source>
</evidence>
<dbReference type="EMBL" id="BEYU01000053">
    <property type="protein sequence ID" value="GBG29181.1"/>
    <property type="molecule type" value="Genomic_DNA"/>
</dbReference>
<evidence type="ECO:0000256" key="7">
    <source>
        <dbReference type="SAM" id="MobiDB-lite"/>
    </source>
</evidence>
<dbReference type="PANTHER" id="PTHR13220">
    <property type="entry name" value="TIMELESS INTERACTING-RELATED"/>
    <property type="match status" value="1"/>
</dbReference>
<dbReference type="GO" id="GO:0003677">
    <property type="term" value="F:DNA binding"/>
    <property type="evidence" value="ECO:0007669"/>
    <property type="project" value="TreeGrafter"/>
</dbReference>
<dbReference type="Proteomes" id="UP000241890">
    <property type="component" value="Unassembled WGS sequence"/>
</dbReference>
<feature type="region of interest" description="Disordered" evidence="7">
    <location>
        <begin position="156"/>
        <end position="338"/>
    </location>
</feature>
<feature type="compositionally biased region" description="Basic and acidic residues" evidence="7">
    <location>
        <begin position="179"/>
        <end position="188"/>
    </location>
</feature>